<proteinExistence type="predicted"/>
<sequence length="80" mass="8444">MANTPVHGSGSGIPNPLSYDLLAHSIEHHACTRERRGRSHARVQGVVTVGTGSAAHEQAWCWGSGTLPAEAAAWRCNGSR</sequence>
<protein>
    <submittedName>
        <fullName evidence="1">Uncharacterized protein</fullName>
    </submittedName>
</protein>
<organism evidence="1">
    <name type="scientific">Arundo donax</name>
    <name type="common">Giant reed</name>
    <name type="synonym">Donax arundinaceus</name>
    <dbReference type="NCBI Taxonomy" id="35708"/>
    <lineage>
        <taxon>Eukaryota</taxon>
        <taxon>Viridiplantae</taxon>
        <taxon>Streptophyta</taxon>
        <taxon>Embryophyta</taxon>
        <taxon>Tracheophyta</taxon>
        <taxon>Spermatophyta</taxon>
        <taxon>Magnoliopsida</taxon>
        <taxon>Liliopsida</taxon>
        <taxon>Poales</taxon>
        <taxon>Poaceae</taxon>
        <taxon>PACMAD clade</taxon>
        <taxon>Arundinoideae</taxon>
        <taxon>Arundineae</taxon>
        <taxon>Arundo</taxon>
    </lineage>
</organism>
<evidence type="ECO:0000313" key="1">
    <source>
        <dbReference type="EMBL" id="JAD35518.1"/>
    </source>
</evidence>
<dbReference type="AlphaFoldDB" id="A0A0A8ZCV3"/>
<reference evidence="1" key="1">
    <citation type="submission" date="2014-09" db="EMBL/GenBank/DDBJ databases">
        <authorList>
            <person name="Magalhaes I.L.F."/>
            <person name="Oliveira U."/>
            <person name="Santos F.R."/>
            <person name="Vidigal T.H.D.A."/>
            <person name="Brescovit A.D."/>
            <person name="Santos A.J."/>
        </authorList>
    </citation>
    <scope>NUCLEOTIDE SEQUENCE</scope>
    <source>
        <tissue evidence="1">Shoot tissue taken approximately 20 cm above the soil surface</tissue>
    </source>
</reference>
<accession>A0A0A8ZCV3</accession>
<name>A0A0A8ZCV3_ARUDO</name>
<dbReference type="EMBL" id="GBRH01262377">
    <property type="protein sequence ID" value="JAD35518.1"/>
    <property type="molecule type" value="Transcribed_RNA"/>
</dbReference>
<reference evidence="1" key="2">
    <citation type="journal article" date="2015" name="Data Brief">
        <title>Shoot transcriptome of the giant reed, Arundo donax.</title>
        <authorList>
            <person name="Barrero R.A."/>
            <person name="Guerrero F.D."/>
            <person name="Moolhuijzen P."/>
            <person name="Goolsby J.A."/>
            <person name="Tidwell J."/>
            <person name="Bellgard S.E."/>
            <person name="Bellgard M.I."/>
        </authorList>
    </citation>
    <scope>NUCLEOTIDE SEQUENCE</scope>
    <source>
        <tissue evidence="1">Shoot tissue taken approximately 20 cm above the soil surface</tissue>
    </source>
</reference>